<keyword evidence="8" id="KW-0539">Nucleus</keyword>
<name>A0A8T2KK51_9PIPI</name>
<evidence type="ECO:0000313" key="13">
    <source>
        <dbReference type="Proteomes" id="UP000812440"/>
    </source>
</evidence>
<evidence type="ECO:0000256" key="7">
    <source>
        <dbReference type="ARBA" id="ARBA00023212"/>
    </source>
</evidence>
<dbReference type="AlphaFoldDB" id="A0A8T2KK51"/>
<dbReference type="OrthoDB" id="273147at2759"/>
<dbReference type="GO" id="GO:2000781">
    <property type="term" value="P:positive regulation of double-strand break repair"/>
    <property type="evidence" value="ECO:0007669"/>
    <property type="project" value="InterPro"/>
</dbReference>
<dbReference type="GO" id="GO:0005813">
    <property type="term" value="C:centrosome"/>
    <property type="evidence" value="ECO:0007669"/>
    <property type="project" value="UniProtKB-SubCell"/>
</dbReference>
<dbReference type="SUPFAM" id="SSF48403">
    <property type="entry name" value="Ankyrin repeat"/>
    <property type="match status" value="1"/>
</dbReference>
<dbReference type="PANTHER" id="PTHR46677">
    <property type="entry name" value="SMC5-SMC6 COMPLEX LOCALIZATION FACTOR PROTEIN 1"/>
    <property type="match status" value="1"/>
</dbReference>
<evidence type="ECO:0000256" key="1">
    <source>
        <dbReference type="ARBA" id="ARBA00004123"/>
    </source>
</evidence>
<feature type="domain" description="BRCT" evidence="10">
    <location>
        <begin position="10"/>
        <end position="88"/>
    </location>
</feature>
<dbReference type="Proteomes" id="UP000812440">
    <property type="component" value="Chromosome 1"/>
</dbReference>
<dbReference type="GO" id="GO:1990166">
    <property type="term" value="P:protein localization to site of double-strand break"/>
    <property type="evidence" value="ECO:0007669"/>
    <property type="project" value="TreeGrafter"/>
</dbReference>
<sequence>MDISSGKRVIQLTGFRDRERESLIEQLFKLDCIYVDSEKFENCTHLISKKPCRSEKWLAACASGKWVLTKDYIINSVQSGRWLDETTYEWGYKIEKHPLYSSLMQSAPKRWREHLTHTGVEGAFKTWKVVVLVNRSSKQRESFVRVLKAGQAVLCNQEDPDEVVTHVFVKSNFQTNQPLEAPYYCLQYLGTYLLEEPVEGASKEMTEEQINGIKHIIWKRFCFAQARDRQCVIEHITFNQRLTGKYVDNDQASLNRIEGLIEGQFFIEAFGELNDILPFLPPLQVLTSLIKHLLQGNIDVTCFGKFFDIFYNIVRFHPPWESLCMAQYYLDFLQCPLCKKGTWPFIEVLIRSFLNEKFYLCHSSSDLDIFPNKIEHNRQKLTAQLLKYVTSIIQKEAKSLSKRLCECPEFVQRTSLPPSLTVKIFWFEWKTTKLLTNQMCSLMDLVFNFHKARCRADEALLEEVSCSLKMMLSSAVEYWILLGFYLDRNLLYQVANDLAFYISFQCEDFSFEETKQFICSIPSPWIQMFVSDVIFKTMCSKRNLNIPPEPLSLEKLIYTYLPALCKVGTCGKELENLKRKRKIGRQPCQLSQKTVLMLYNENNYQGDVLLDLPVLPKRRRKSEGALVLSKENMLFPERERVLGCHNIKGETTLHTACRNNKVEKLVLLLRSHGTDINVKDNAGWTPLHEACNHGSIECVLEILQNCPDVDLLSDVDGVTPLHDALQNGHIEIGKKLLQYGGPTLLQCKDSDGNFPLDYIASPQLKNELFDVVQLNETIEDFHKHAAQEYDNRKIEFSAFLLSRMLLNFHSLYDLPANSHAAKTLCPNAAFISHTRSKETRISFTNSFVELYIENLVTLQKLHDFSQTFPDALRHSSESHLQKLLAVIHTLVAQ</sequence>
<feature type="repeat" description="ANK" evidence="9">
    <location>
        <begin position="648"/>
        <end position="681"/>
    </location>
</feature>
<comment type="subcellular location">
    <subcellularLocation>
        <location evidence="2">Cytoplasm</location>
        <location evidence="2">Cytoskeleton</location>
        <location evidence="2">Microtubule organizing center</location>
        <location evidence="2">Centrosome</location>
    </subcellularLocation>
    <subcellularLocation>
        <location evidence="1">Nucleus</location>
    </subcellularLocation>
</comment>
<keyword evidence="4" id="KW-0677">Repeat</keyword>
<dbReference type="Pfam" id="PF16770">
    <property type="entry name" value="RTT107_BRCT_5"/>
    <property type="match status" value="1"/>
</dbReference>
<keyword evidence="6" id="KW-0234">DNA repair</keyword>
<evidence type="ECO:0000256" key="4">
    <source>
        <dbReference type="ARBA" id="ARBA00022737"/>
    </source>
</evidence>
<dbReference type="PANTHER" id="PTHR46677:SF1">
    <property type="entry name" value="SMC5-SMC6 COMPLEX LOCALIZATION FACTOR PROTEIN 1"/>
    <property type="match status" value="1"/>
</dbReference>
<comment type="caution">
    <text evidence="12">The sequence shown here is derived from an EMBL/GenBank/DDBJ whole genome shotgun (WGS) entry which is preliminary data.</text>
</comment>
<dbReference type="EMBL" id="JAACNH010000001">
    <property type="protein sequence ID" value="KAG8456374.1"/>
    <property type="molecule type" value="Genomic_DNA"/>
</dbReference>
<dbReference type="Pfam" id="PF12796">
    <property type="entry name" value="Ank_2"/>
    <property type="match status" value="1"/>
</dbReference>
<evidence type="ECO:0000256" key="2">
    <source>
        <dbReference type="ARBA" id="ARBA00004300"/>
    </source>
</evidence>
<evidence type="ECO:0000256" key="8">
    <source>
        <dbReference type="ARBA" id="ARBA00023242"/>
    </source>
</evidence>
<evidence type="ECO:0000256" key="5">
    <source>
        <dbReference type="ARBA" id="ARBA00022763"/>
    </source>
</evidence>
<dbReference type="FunFam" id="3.40.50.10190:FF:000018">
    <property type="entry name" value="DNA topoisomerase 2-binding protein 1"/>
    <property type="match status" value="1"/>
</dbReference>
<dbReference type="InterPro" id="IPR042479">
    <property type="entry name" value="Slf1"/>
</dbReference>
<dbReference type="InterPro" id="IPR002110">
    <property type="entry name" value="Ankyrin_rpt"/>
</dbReference>
<dbReference type="PROSITE" id="PS50088">
    <property type="entry name" value="ANK_REPEAT"/>
    <property type="match status" value="3"/>
</dbReference>
<dbReference type="Pfam" id="PF23294">
    <property type="entry name" value="BRCT_TopB1_SLF1"/>
    <property type="match status" value="1"/>
</dbReference>
<dbReference type="InterPro" id="IPR057595">
    <property type="entry name" value="TopB1_SLF1_BRCT"/>
</dbReference>
<evidence type="ECO:0000256" key="6">
    <source>
        <dbReference type="ARBA" id="ARBA00023204"/>
    </source>
</evidence>
<dbReference type="GO" id="GO:0035861">
    <property type="term" value="C:site of double-strand break"/>
    <property type="evidence" value="ECO:0007669"/>
    <property type="project" value="TreeGrafter"/>
</dbReference>
<keyword evidence="7" id="KW-0206">Cytoskeleton</keyword>
<evidence type="ECO:0008006" key="14">
    <source>
        <dbReference type="Google" id="ProtNLM"/>
    </source>
</evidence>
<dbReference type="Gene3D" id="1.25.40.20">
    <property type="entry name" value="Ankyrin repeat-containing domain"/>
    <property type="match status" value="1"/>
</dbReference>
<feature type="repeat" description="ANK" evidence="9">
    <location>
        <begin position="682"/>
        <end position="714"/>
    </location>
</feature>
<evidence type="ECO:0000256" key="9">
    <source>
        <dbReference type="PROSITE-ProRule" id="PRU00023"/>
    </source>
</evidence>
<proteinExistence type="predicted"/>
<keyword evidence="13" id="KW-1185">Reference proteome</keyword>
<dbReference type="GO" id="GO:0005634">
    <property type="term" value="C:nucleus"/>
    <property type="evidence" value="ECO:0007669"/>
    <property type="project" value="UniProtKB-SubCell"/>
</dbReference>
<feature type="repeat" description="ANK" evidence="9">
    <location>
        <begin position="716"/>
        <end position="740"/>
    </location>
</feature>
<protein>
    <recommendedName>
        <fullName evidence="14">SMC5-SMC6 complex localization factor 1</fullName>
    </recommendedName>
</protein>
<keyword evidence="5" id="KW-0227">DNA damage</keyword>
<dbReference type="InterPro" id="IPR001357">
    <property type="entry name" value="BRCT_dom"/>
</dbReference>
<keyword evidence="3" id="KW-0963">Cytoplasm</keyword>
<dbReference type="GO" id="GO:0006281">
    <property type="term" value="P:DNA repair"/>
    <property type="evidence" value="ECO:0007669"/>
    <property type="project" value="UniProtKB-KW"/>
</dbReference>
<feature type="domain" description="TopBP1/SLF1 BRCT" evidence="11">
    <location>
        <begin position="121"/>
        <end position="204"/>
    </location>
</feature>
<dbReference type="PROSITE" id="PS50297">
    <property type="entry name" value="ANK_REP_REGION"/>
    <property type="match status" value="3"/>
</dbReference>
<gene>
    <name evidence="12" type="ORF">GDO86_002235</name>
</gene>
<dbReference type="InterPro" id="IPR036770">
    <property type="entry name" value="Ankyrin_rpt-contain_sf"/>
</dbReference>
<evidence type="ECO:0000259" key="10">
    <source>
        <dbReference type="Pfam" id="PF16770"/>
    </source>
</evidence>
<dbReference type="InterPro" id="IPR036420">
    <property type="entry name" value="BRCT_dom_sf"/>
</dbReference>
<evidence type="ECO:0000256" key="3">
    <source>
        <dbReference type="ARBA" id="ARBA00022490"/>
    </source>
</evidence>
<evidence type="ECO:0000259" key="11">
    <source>
        <dbReference type="Pfam" id="PF23294"/>
    </source>
</evidence>
<organism evidence="12 13">
    <name type="scientific">Hymenochirus boettgeri</name>
    <name type="common">Congo dwarf clawed frog</name>
    <dbReference type="NCBI Taxonomy" id="247094"/>
    <lineage>
        <taxon>Eukaryota</taxon>
        <taxon>Metazoa</taxon>
        <taxon>Chordata</taxon>
        <taxon>Craniata</taxon>
        <taxon>Vertebrata</taxon>
        <taxon>Euteleostomi</taxon>
        <taxon>Amphibia</taxon>
        <taxon>Batrachia</taxon>
        <taxon>Anura</taxon>
        <taxon>Pipoidea</taxon>
        <taxon>Pipidae</taxon>
        <taxon>Pipinae</taxon>
        <taxon>Hymenochirus</taxon>
    </lineage>
</organism>
<evidence type="ECO:0000313" key="12">
    <source>
        <dbReference type="EMBL" id="KAG8456374.1"/>
    </source>
</evidence>
<accession>A0A8T2KK51</accession>
<keyword evidence="9" id="KW-0040">ANK repeat</keyword>
<dbReference type="Gene3D" id="3.40.50.10190">
    <property type="entry name" value="BRCT domain"/>
    <property type="match status" value="2"/>
</dbReference>
<reference evidence="12" key="1">
    <citation type="thesis" date="2020" institute="ProQuest LLC" country="789 East Eisenhower Parkway, Ann Arbor, MI, USA">
        <title>Comparative Genomics and Chromosome Evolution.</title>
        <authorList>
            <person name="Mudd A.B."/>
        </authorList>
    </citation>
    <scope>NUCLEOTIDE SEQUENCE</scope>
    <source>
        <strain evidence="12">Female2</strain>
        <tissue evidence="12">Blood</tissue>
    </source>
</reference>
<dbReference type="SUPFAM" id="SSF52113">
    <property type="entry name" value="BRCT domain"/>
    <property type="match status" value="1"/>
</dbReference>
<dbReference type="SMART" id="SM00248">
    <property type="entry name" value="ANK"/>
    <property type="match status" value="3"/>
</dbReference>